<organism evidence="4 7">
    <name type="scientific">Xanthocytophaga flava</name>
    <dbReference type="NCBI Taxonomy" id="3048013"/>
    <lineage>
        <taxon>Bacteria</taxon>
        <taxon>Pseudomonadati</taxon>
        <taxon>Bacteroidota</taxon>
        <taxon>Cytophagia</taxon>
        <taxon>Cytophagales</taxon>
        <taxon>Rhodocytophagaceae</taxon>
        <taxon>Xanthocytophaga</taxon>
    </lineage>
</organism>
<feature type="domain" description="Lipocalin/cytosolic fatty-acid binding" evidence="3">
    <location>
        <begin position="39"/>
        <end position="180"/>
    </location>
</feature>
<dbReference type="InterPro" id="IPR002446">
    <property type="entry name" value="Lipocalin_bac"/>
</dbReference>
<evidence type="ECO:0000313" key="5">
    <source>
        <dbReference type="EMBL" id="MDJ1495441.1"/>
    </source>
</evidence>
<dbReference type="PROSITE" id="PS00213">
    <property type="entry name" value="LIPOCALIN"/>
    <property type="match status" value="1"/>
</dbReference>
<dbReference type="Proteomes" id="UP001228581">
    <property type="component" value="Unassembled WGS sequence"/>
</dbReference>
<reference evidence="4 6" key="1">
    <citation type="submission" date="2023-05" db="EMBL/GenBank/DDBJ databases">
        <authorList>
            <person name="Zhang X."/>
        </authorList>
    </citation>
    <scope>NUCLEOTIDE SEQUENCE</scope>
    <source>
        <strain evidence="5 6">DM2B3-1</strain>
        <strain evidence="4">YF14B1</strain>
    </source>
</reference>
<keyword evidence="6" id="KW-1185">Reference proteome</keyword>
<dbReference type="EMBL" id="JASJOS010000001">
    <property type="protein sequence ID" value="MDJ1478907.1"/>
    <property type="molecule type" value="Genomic_DNA"/>
</dbReference>
<name>A0AAE3U4W4_9BACT</name>
<dbReference type="InterPro" id="IPR012674">
    <property type="entry name" value="Calycin"/>
</dbReference>
<evidence type="ECO:0000313" key="4">
    <source>
        <dbReference type="EMBL" id="MDJ1478907.1"/>
    </source>
</evidence>
<dbReference type="Gene3D" id="2.40.128.20">
    <property type="match status" value="1"/>
</dbReference>
<dbReference type="EMBL" id="JASJOT010000015">
    <property type="protein sequence ID" value="MDJ1495441.1"/>
    <property type="molecule type" value="Genomic_DNA"/>
</dbReference>
<keyword evidence="2" id="KW-0732">Signal</keyword>
<evidence type="ECO:0000259" key="3">
    <source>
        <dbReference type="Pfam" id="PF08212"/>
    </source>
</evidence>
<dbReference type="PANTHER" id="PTHR10612">
    <property type="entry name" value="APOLIPOPROTEIN D"/>
    <property type="match status" value="1"/>
</dbReference>
<feature type="chain" id="PRO_5041785507" evidence="2">
    <location>
        <begin position="23"/>
        <end position="183"/>
    </location>
</feature>
<comment type="caution">
    <text evidence="4">The sequence shown here is derived from an EMBL/GenBank/DDBJ whole genome shotgun (WGS) entry which is preliminary data.</text>
</comment>
<dbReference type="SUPFAM" id="SSF50814">
    <property type="entry name" value="Lipocalins"/>
    <property type="match status" value="1"/>
</dbReference>
<comment type="similarity">
    <text evidence="1 2">Belongs to the calycin superfamily. Lipocalin family.</text>
</comment>
<evidence type="ECO:0000256" key="1">
    <source>
        <dbReference type="ARBA" id="ARBA00006889"/>
    </source>
</evidence>
<dbReference type="PRINTS" id="PR01171">
    <property type="entry name" value="BCTLIPOCALIN"/>
</dbReference>
<dbReference type="InterPro" id="IPR047202">
    <property type="entry name" value="Lipocalin_Blc-like_dom"/>
</dbReference>
<dbReference type="CDD" id="cd19438">
    <property type="entry name" value="lipocalin_Blc-like"/>
    <property type="match status" value="1"/>
</dbReference>
<dbReference type="RefSeq" id="WP_313974675.1">
    <property type="nucleotide sequence ID" value="NZ_JASJOS010000001.1"/>
</dbReference>
<dbReference type="Pfam" id="PF08212">
    <property type="entry name" value="Lipocalin_2"/>
    <property type="match status" value="1"/>
</dbReference>
<gene>
    <name evidence="4" type="ORF">QNI16_00340</name>
    <name evidence="5" type="ORF">QNI19_21055</name>
</gene>
<dbReference type="PIRSF" id="PIRSF036893">
    <property type="entry name" value="Lipocalin_ApoD"/>
    <property type="match status" value="1"/>
</dbReference>
<dbReference type="InterPro" id="IPR000566">
    <property type="entry name" value="Lipocln_cytosolic_FA-bd_dom"/>
</dbReference>
<evidence type="ECO:0000313" key="6">
    <source>
        <dbReference type="Proteomes" id="UP001228581"/>
    </source>
</evidence>
<dbReference type="PANTHER" id="PTHR10612:SF34">
    <property type="entry name" value="APOLIPOPROTEIN D"/>
    <property type="match status" value="1"/>
</dbReference>
<evidence type="ECO:0000256" key="2">
    <source>
        <dbReference type="PIRNR" id="PIRNR036893"/>
    </source>
</evidence>
<dbReference type="InterPro" id="IPR022272">
    <property type="entry name" value="Lipocalin_CS"/>
</dbReference>
<dbReference type="AlphaFoldDB" id="A0AAE3U4W4"/>
<proteinExistence type="inferred from homology"/>
<dbReference type="Proteomes" id="UP001241110">
    <property type="component" value="Unassembled WGS sequence"/>
</dbReference>
<sequence>MNNRNIAIASTLLSAAAIGAYAVLRNSNNHPELPVEESVDLDRYLGEWYEIAHLPFKYEKGCFGVKAIYAKRDDGDIDVLNICHKDSLTGELDIAKGKACVVDTKTNAKLKVTFAWPFSGDYWILKVGKKYDFALVGTPDRDNLWILSRTPEMDENRLEKLRTHAQNLGFDTSKLIYTTQVEA</sequence>
<protein>
    <submittedName>
        <fullName evidence="4">Lipocalin family protein</fullName>
    </submittedName>
</protein>
<dbReference type="InterPro" id="IPR022271">
    <property type="entry name" value="Lipocalin_ApoD"/>
</dbReference>
<evidence type="ECO:0000313" key="7">
    <source>
        <dbReference type="Proteomes" id="UP001241110"/>
    </source>
</evidence>
<accession>A0AAE3U4W4</accession>
<feature type="signal peptide" evidence="2">
    <location>
        <begin position="1"/>
        <end position="22"/>
    </location>
</feature>
<dbReference type="GO" id="GO:0006950">
    <property type="term" value="P:response to stress"/>
    <property type="evidence" value="ECO:0007669"/>
    <property type="project" value="UniProtKB-ARBA"/>
</dbReference>